<keyword evidence="6 10" id="KW-0547">Nucleotide-binding</keyword>
<evidence type="ECO:0000256" key="5">
    <source>
        <dbReference type="ARBA" id="ARBA00022694"/>
    </source>
</evidence>
<evidence type="ECO:0000256" key="2">
    <source>
        <dbReference type="ARBA" id="ARBA00003213"/>
    </source>
</evidence>
<evidence type="ECO:0000256" key="10">
    <source>
        <dbReference type="HAMAP-Rule" id="MF_00185"/>
    </source>
</evidence>
<dbReference type="PANTHER" id="PTHR11088">
    <property type="entry name" value="TRNA DIMETHYLALLYLTRANSFERASE"/>
    <property type="match status" value="1"/>
</dbReference>
<dbReference type="Gene3D" id="1.10.20.140">
    <property type="match status" value="1"/>
</dbReference>
<evidence type="ECO:0000256" key="13">
    <source>
        <dbReference type="RuleBase" id="RU003785"/>
    </source>
</evidence>
<dbReference type="GO" id="GO:0006400">
    <property type="term" value="P:tRNA modification"/>
    <property type="evidence" value="ECO:0007669"/>
    <property type="project" value="TreeGrafter"/>
</dbReference>
<evidence type="ECO:0000256" key="11">
    <source>
        <dbReference type="RuleBase" id="RU003783"/>
    </source>
</evidence>
<dbReference type="InterPro" id="IPR027417">
    <property type="entry name" value="P-loop_NTPase"/>
</dbReference>
<organism evidence="14 15">
    <name type="scientific">Oceanobacillus limi</name>
    <dbReference type="NCBI Taxonomy" id="930131"/>
    <lineage>
        <taxon>Bacteria</taxon>
        <taxon>Bacillati</taxon>
        <taxon>Bacillota</taxon>
        <taxon>Bacilli</taxon>
        <taxon>Bacillales</taxon>
        <taxon>Bacillaceae</taxon>
        <taxon>Oceanobacillus</taxon>
    </lineage>
</organism>
<evidence type="ECO:0000256" key="8">
    <source>
        <dbReference type="ARBA" id="ARBA00022842"/>
    </source>
</evidence>
<dbReference type="RefSeq" id="WP_090866663.1">
    <property type="nucleotide sequence ID" value="NZ_FOHE01000002.1"/>
</dbReference>
<feature type="region of interest" description="Interaction with substrate tRNA" evidence="10">
    <location>
        <begin position="35"/>
        <end position="38"/>
    </location>
</feature>
<dbReference type="GO" id="GO:0005524">
    <property type="term" value="F:ATP binding"/>
    <property type="evidence" value="ECO:0007669"/>
    <property type="project" value="UniProtKB-UniRule"/>
</dbReference>
<evidence type="ECO:0000256" key="9">
    <source>
        <dbReference type="ARBA" id="ARBA00049563"/>
    </source>
</evidence>
<feature type="site" description="Interaction with substrate tRNA" evidence="10">
    <location>
        <position position="119"/>
    </location>
</feature>
<keyword evidence="5 10" id="KW-0819">tRNA processing</keyword>
<accession>A0A1H9Z7S3</accession>
<dbReference type="Gene3D" id="3.40.50.300">
    <property type="entry name" value="P-loop containing nucleotide triphosphate hydrolases"/>
    <property type="match status" value="1"/>
</dbReference>
<dbReference type="NCBIfam" id="TIGR00174">
    <property type="entry name" value="miaA"/>
    <property type="match status" value="1"/>
</dbReference>
<comment type="function">
    <text evidence="2 10 12">Catalyzes the transfer of a dimethylallyl group onto the adenine at position 37 in tRNAs that read codons beginning with uridine, leading to the formation of N6-(dimethylallyl)adenosine (i(6)A).</text>
</comment>
<keyword evidence="4 10" id="KW-0808">Transferase</keyword>
<dbReference type="InterPro" id="IPR018022">
    <property type="entry name" value="IPT"/>
</dbReference>
<evidence type="ECO:0000313" key="14">
    <source>
        <dbReference type="EMBL" id="SES77388.1"/>
    </source>
</evidence>
<comment type="subunit">
    <text evidence="10">Monomer.</text>
</comment>
<feature type="site" description="Interaction with substrate tRNA" evidence="10">
    <location>
        <position position="101"/>
    </location>
</feature>
<proteinExistence type="inferred from homology"/>
<dbReference type="EC" id="2.5.1.75" evidence="10"/>
<dbReference type="EMBL" id="FOHE01000002">
    <property type="protein sequence ID" value="SES77388.1"/>
    <property type="molecule type" value="Genomic_DNA"/>
</dbReference>
<evidence type="ECO:0000256" key="12">
    <source>
        <dbReference type="RuleBase" id="RU003784"/>
    </source>
</evidence>
<evidence type="ECO:0000313" key="15">
    <source>
        <dbReference type="Proteomes" id="UP000198618"/>
    </source>
</evidence>
<dbReference type="STRING" id="930131.SAMN05216389_102124"/>
<dbReference type="AlphaFoldDB" id="A0A1H9Z7S3"/>
<evidence type="ECO:0000256" key="7">
    <source>
        <dbReference type="ARBA" id="ARBA00022840"/>
    </source>
</evidence>
<gene>
    <name evidence="10" type="primary">miaA</name>
    <name evidence="14" type="ORF">SAMN05216389_102124</name>
</gene>
<comment type="caution">
    <text evidence="10">Lacks conserved residue(s) required for the propagation of feature annotation.</text>
</comment>
<name>A0A1H9Z7S3_9BACI</name>
<feature type="binding site" evidence="10">
    <location>
        <begin position="12"/>
        <end position="17"/>
    </location>
    <ligand>
        <name>substrate</name>
    </ligand>
</feature>
<evidence type="ECO:0000256" key="3">
    <source>
        <dbReference type="ARBA" id="ARBA00005842"/>
    </source>
</evidence>
<protein>
    <recommendedName>
        <fullName evidence="10">tRNA dimethylallyltransferase</fullName>
        <ecNumber evidence="10">2.5.1.75</ecNumber>
    </recommendedName>
    <alternativeName>
        <fullName evidence="10">Dimethylallyl diphosphate:tRNA dimethylallyltransferase</fullName>
        <shortName evidence="10">DMAPP:tRNA dimethylallyltransferase</shortName>
        <shortName evidence="10">DMATase</shortName>
    </alternativeName>
    <alternativeName>
        <fullName evidence="10">Isopentenyl-diphosphate:tRNA isopentenyltransferase</fullName>
        <shortName evidence="10">IPP transferase</shortName>
        <shortName evidence="10">IPPT</shortName>
        <shortName evidence="10">IPTase</shortName>
    </alternativeName>
</protein>
<comment type="catalytic activity">
    <reaction evidence="9 10 11">
        <text>adenosine(37) in tRNA + dimethylallyl diphosphate = N(6)-dimethylallyladenosine(37) in tRNA + diphosphate</text>
        <dbReference type="Rhea" id="RHEA:26482"/>
        <dbReference type="Rhea" id="RHEA-COMP:10162"/>
        <dbReference type="Rhea" id="RHEA-COMP:10375"/>
        <dbReference type="ChEBI" id="CHEBI:33019"/>
        <dbReference type="ChEBI" id="CHEBI:57623"/>
        <dbReference type="ChEBI" id="CHEBI:74411"/>
        <dbReference type="ChEBI" id="CHEBI:74415"/>
        <dbReference type="EC" id="2.5.1.75"/>
    </reaction>
</comment>
<dbReference type="HAMAP" id="MF_00185">
    <property type="entry name" value="IPP_trans"/>
    <property type="match status" value="1"/>
</dbReference>
<dbReference type="OrthoDB" id="9776390at2"/>
<dbReference type="PANTHER" id="PTHR11088:SF60">
    <property type="entry name" value="TRNA DIMETHYLALLYLTRANSFERASE"/>
    <property type="match status" value="1"/>
</dbReference>
<feature type="binding site" evidence="10">
    <location>
        <begin position="10"/>
        <end position="17"/>
    </location>
    <ligand>
        <name>ATP</name>
        <dbReference type="ChEBI" id="CHEBI:30616"/>
    </ligand>
</feature>
<dbReference type="Pfam" id="PF01715">
    <property type="entry name" value="IPPT"/>
    <property type="match status" value="1"/>
</dbReference>
<dbReference type="Proteomes" id="UP000198618">
    <property type="component" value="Unassembled WGS sequence"/>
</dbReference>
<dbReference type="GO" id="GO:0052381">
    <property type="term" value="F:tRNA dimethylallyltransferase activity"/>
    <property type="evidence" value="ECO:0007669"/>
    <property type="project" value="UniProtKB-UniRule"/>
</dbReference>
<evidence type="ECO:0000256" key="1">
    <source>
        <dbReference type="ARBA" id="ARBA00001946"/>
    </source>
</evidence>
<dbReference type="SUPFAM" id="SSF52540">
    <property type="entry name" value="P-loop containing nucleoside triphosphate hydrolases"/>
    <property type="match status" value="1"/>
</dbReference>
<keyword evidence="7 10" id="KW-0067">ATP-binding</keyword>
<evidence type="ECO:0000256" key="4">
    <source>
        <dbReference type="ARBA" id="ARBA00022679"/>
    </source>
</evidence>
<sequence length="311" mass="35971">MKNKVIAIVGPTAVGKTKLSIEIAKKFNGEIISGDSMQVYKGMDIGTAKITEQEMQGIPHHLIDIKEPEESFSVADFQQYVEAYVDEIAARQKLPILVGGSGLYIQAALFNYNFSHKKRNDVVTKRLEEELQREGNTALYNRLKEVDPKQASKIHPNNYRRVIRALEIVETTGQTMSEYQEQQSNESPYNVALIGLEMERSLLYERINQRVDQMVETGVVEEAKYFYEQGYENCQSMKAIGYKELLPYLKGETDLNHAIELLKRNSRRYAKRQYTWFKNKMDVNWYSVTPDTINEKFRIILEELAGFLKDK</sequence>
<evidence type="ECO:0000256" key="6">
    <source>
        <dbReference type="ARBA" id="ARBA00022741"/>
    </source>
</evidence>
<comment type="cofactor">
    <cofactor evidence="1 10">
        <name>Mg(2+)</name>
        <dbReference type="ChEBI" id="CHEBI:18420"/>
    </cofactor>
</comment>
<reference evidence="14 15" key="1">
    <citation type="submission" date="2016-10" db="EMBL/GenBank/DDBJ databases">
        <authorList>
            <person name="de Groot N.N."/>
        </authorList>
    </citation>
    <scope>NUCLEOTIDE SEQUENCE [LARGE SCALE GENOMIC DNA]</scope>
    <source>
        <strain evidence="14 15">IBRC-M 10780</strain>
    </source>
</reference>
<keyword evidence="8 10" id="KW-0460">Magnesium</keyword>
<comment type="similarity">
    <text evidence="3 10 13">Belongs to the IPP transferase family.</text>
</comment>
<keyword evidence="15" id="KW-1185">Reference proteome</keyword>
<dbReference type="FunFam" id="1.10.20.140:FF:000001">
    <property type="entry name" value="tRNA dimethylallyltransferase"/>
    <property type="match status" value="1"/>
</dbReference>
<dbReference type="InterPro" id="IPR039657">
    <property type="entry name" value="Dimethylallyltransferase"/>
</dbReference>